<dbReference type="Proteomes" id="UP001152795">
    <property type="component" value="Unassembled WGS sequence"/>
</dbReference>
<comment type="caution">
    <text evidence="1">The sequence shown here is derived from an EMBL/GenBank/DDBJ whole genome shotgun (WGS) entry which is preliminary data.</text>
</comment>
<evidence type="ECO:0000313" key="1">
    <source>
        <dbReference type="EMBL" id="CAB3985789.1"/>
    </source>
</evidence>
<organism evidence="1 2">
    <name type="scientific">Paramuricea clavata</name>
    <name type="common">Red gorgonian</name>
    <name type="synonym">Violescent sea-whip</name>
    <dbReference type="NCBI Taxonomy" id="317549"/>
    <lineage>
        <taxon>Eukaryota</taxon>
        <taxon>Metazoa</taxon>
        <taxon>Cnidaria</taxon>
        <taxon>Anthozoa</taxon>
        <taxon>Octocorallia</taxon>
        <taxon>Malacalcyonacea</taxon>
        <taxon>Plexauridae</taxon>
        <taxon>Paramuricea</taxon>
    </lineage>
</organism>
<proteinExistence type="predicted"/>
<reference evidence="1" key="1">
    <citation type="submission" date="2020-04" db="EMBL/GenBank/DDBJ databases">
        <authorList>
            <person name="Alioto T."/>
            <person name="Alioto T."/>
            <person name="Gomez Garrido J."/>
        </authorList>
    </citation>
    <scope>NUCLEOTIDE SEQUENCE</scope>
    <source>
        <strain evidence="1">A484AB</strain>
    </source>
</reference>
<dbReference type="AlphaFoldDB" id="A0A6S7G9G6"/>
<dbReference type="OrthoDB" id="10044445at2759"/>
<protein>
    <submittedName>
        <fullName evidence="1">Uncharacterized protein</fullName>
    </submittedName>
</protein>
<evidence type="ECO:0000313" key="2">
    <source>
        <dbReference type="Proteomes" id="UP001152795"/>
    </source>
</evidence>
<accession>A0A6S7G9G6</accession>
<name>A0A6S7G9G6_PARCT</name>
<keyword evidence="2" id="KW-1185">Reference proteome</keyword>
<dbReference type="EMBL" id="CACRXK020000922">
    <property type="protein sequence ID" value="CAB3985789.1"/>
    <property type="molecule type" value="Genomic_DNA"/>
</dbReference>
<sequence>MTTSWCMRFEAKHRYFKTLAAGLGNFKNLPFTLAQRHQNKQCYAMYDMCKPTECGQGKLCKAGTTVYYELVKDKVPEVTVDSAINELTWASVFGTKYKTGAVVQTGFCHLLPVFSVIHGIILVPGDYVLLFVVELLDTIRLSEHYHSYEVQKPMEKSFEIYSQEEFATFLPMHITSPVGATGLYVNVKYDTDLLNM</sequence>
<gene>
    <name evidence="1" type="ORF">PACLA_8A085704</name>
</gene>